<dbReference type="Gene3D" id="1.10.510.10">
    <property type="entry name" value="Transferase(Phosphotransferase) domain 1"/>
    <property type="match status" value="1"/>
</dbReference>
<gene>
    <name evidence="2" type="ORF">RMAR00112_LOCUS18497</name>
    <name evidence="3" type="ORF">RMAR00112_LOCUS18500</name>
</gene>
<dbReference type="PROSITE" id="PS50011">
    <property type="entry name" value="PROTEIN_KINASE_DOM"/>
    <property type="match status" value="1"/>
</dbReference>
<evidence type="ECO:0000313" key="2">
    <source>
        <dbReference type="EMBL" id="CAE0050497.1"/>
    </source>
</evidence>
<dbReference type="InterPro" id="IPR004147">
    <property type="entry name" value="ABC1_dom"/>
</dbReference>
<feature type="domain" description="Protein kinase" evidence="1">
    <location>
        <begin position="194"/>
        <end position="505"/>
    </location>
</feature>
<proteinExistence type="predicted"/>
<dbReference type="InterPro" id="IPR011009">
    <property type="entry name" value="Kinase-like_dom_sf"/>
</dbReference>
<dbReference type="InterPro" id="IPR000719">
    <property type="entry name" value="Prot_kinase_dom"/>
</dbReference>
<name>A0A7S2ZT31_9RHOD</name>
<dbReference type="AlphaFoldDB" id="A0A7S2ZT31"/>
<evidence type="ECO:0000313" key="3">
    <source>
        <dbReference type="EMBL" id="CAE0050500.1"/>
    </source>
</evidence>
<dbReference type="EMBL" id="HBHW01024047">
    <property type="protein sequence ID" value="CAE0050500.1"/>
    <property type="molecule type" value="Transcribed_RNA"/>
</dbReference>
<dbReference type="GO" id="GO:0005524">
    <property type="term" value="F:ATP binding"/>
    <property type="evidence" value="ECO:0007669"/>
    <property type="project" value="InterPro"/>
</dbReference>
<evidence type="ECO:0000259" key="1">
    <source>
        <dbReference type="PROSITE" id="PS50011"/>
    </source>
</evidence>
<dbReference type="SUPFAM" id="SSF56112">
    <property type="entry name" value="Protein kinase-like (PK-like)"/>
    <property type="match status" value="1"/>
</dbReference>
<sequence>MIRSIGRFGSVRRHFARFWYSGVRIRCSGTTSYSLPIAVVGLLPVGVAFAQHAGPAHSSVRTETETTDKWLAAPELDNVRPEGVGWWELALRGCYVLLGLTPLIFSAPFAWALSYAFPEVSDRWWDWALLLAGSQGPIFVKLLQWAAMRVDLFPAFLCRRLSNLHFNAPQHEWHETATALADAFGPDWNTHVLSLEKKPLGSGCIAQVYEGETIGKDPKRVAVKVVHPAVRRRAEVDVELLRYCAALIDQLPMIRDVLNAAECVDEFASRVQPQLDMRAEALNLLKFRANFLGNGRISFPQPIEALTSESILVEEFEDGQPVLNEPDDSHRRQLARLGVGAFLEMVFNHHFVHGDLHPGNVLVTSGGDSLVLLDAGIAFSIEPKQIRDMRDLFQAIARGDGQKAGSLLIERSKSQVAEEKVEKFLTSISNVVSDVHTSGLRLERIGIADVLVEVLSTCYECSVKLDPKFATIITSIFVAEGLGRLLDPHMDILRIAMPVILRASG</sequence>
<dbReference type="GO" id="GO:0004672">
    <property type="term" value="F:protein kinase activity"/>
    <property type="evidence" value="ECO:0007669"/>
    <property type="project" value="InterPro"/>
</dbReference>
<dbReference type="EMBL" id="HBHW01024044">
    <property type="protein sequence ID" value="CAE0050497.1"/>
    <property type="molecule type" value="Transcribed_RNA"/>
</dbReference>
<dbReference type="InterPro" id="IPR052402">
    <property type="entry name" value="ADCK_kinase"/>
</dbReference>
<dbReference type="PANTHER" id="PTHR45890">
    <property type="entry name" value="AARF DOMAIN CONTAINING KINASE 2 (PREDICTED)"/>
    <property type="match status" value="1"/>
</dbReference>
<reference evidence="3" key="1">
    <citation type="submission" date="2021-01" db="EMBL/GenBank/DDBJ databases">
        <authorList>
            <person name="Corre E."/>
            <person name="Pelletier E."/>
            <person name="Niang G."/>
            <person name="Scheremetjew M."/>
            <person name="Finn R."/>
            <person name="Kale V."/>
            <person name="Holt S."/>
            <person name="Cochrane G."/>
            <person name="Meng A."/>
            <person name="Brown T."/>
            <person name="Cohen L."/>
        </authorList>
    </citation>
    <scope>NUCLEOTIDE SEQUENCE</scope>
    <source>
        <strain evidence="3">CCMP 769</strain>
    </source>
</reference>
<organism evidence="3">
    <name type="scientific">Rhodosorus marinus</name>
    <dbReference type="NCBI Taxonomy" id="101924"/>
    <lineage>
        <taxon>Eukaryota</taxon>
        <taxon>Rhodophyta</taxon>
        <taxon>Stylonematophyceae</taxon>
        <taxon>Stylonematales</taxon>
        <taxon>Stylonemataceae</taxon>
        <taxon>Rhodosorus</taxon>
    </lineage>
</organism>
<accession>A0A7S2ZT31</accession>
<dbReference type="PANTHER" id="PTHR45890:SF1">
    <property type="entry name" value="AARF DOMAIN CONTAINING KINASE 2"/>
    <property type="match status" value="1"/>
</dbReference>
<protein>
    <recommendedName>
        <fullName evidence="1">Protein kinase domain-containing protein</fullName>
    </recommendedName>
</protein>
<dbReference type="Pfam" id="PF03109">
    <property type="entry name" value="ABC1"/>
    <property type="match status" value="1"/>
</dbReference>